<comment type="caution">
    <text evidence="2">The sequence shown here is derived from an EMBL/GenBank/DDBJ whole genome shotgun (WGS) entry which is preliminary data.</text>
</comment>
<name>A0ABU6V7T8_9FABA</name>
<dbReference type="Proteomes" id="UP001341840">
    <property type="component" value="Unassembled WGS sequence"/>
</dbReference>
<evidence type="ECO:0000313" key="3">
    <source>
        <dbReference type="Proteomes" id="UP001341840"/>
    </source>
</evidence>
<sequence length="405" mass="46587">MKYYNNNIRDDKEEEYRFSHLVNMDVPRINTYYGEVGFLRHVFWEAVPKTPGAKIKIADSSTVGAKIFYARVHEMPDDIHLPYCGIYSESVDVSEKCEICGLQSSEEFHKKAQEIKAMSKEKEGKQEKNIKKPSMWEELRALPVKYSIEELCDISANIPDDFIIDNRPPDTQPVEISEDEYEDYLENFLPYPALAMKYYNNNVRNDKEEEYRISHLAGMDKTRNTYYGELGFLRHVFWEAVPKTPGAKIKIGDSSTVGAKIFYARVHEMPSDIHLPYCGIYSESVDLSERCEICGLQSSEEFHKKAQEIKAMSKEIEDKKEKNIKYGFFSHIIPFPYMYQALREDKQPWQAKSAEGKTVREDFPGTLLAGTRSSSTSSSTMQSQIDQEAEKGIPVSNSTPKSDIK</sequence>
<dbReference type="EMBL" id="JASCZI010151104">
    <property type="protein sequence ID" value="MED6169429.1"/>
    <property type="molecule type" value="Genomic_DNA"/>
</dbReference>
<feature type="compositionally biased region" description="Basic and acidic residues" evidence="1">
    <location>
        <begin position="354"/>
        <end position="363"/>
    </location>
</feature>
<reference evidence="2 3" key="1">
    <citation type="journal article" date="2023" name="Plants (Basel)">
        <title>Bridging the Gap: Combining Genomics and Transcriptomics Approaches to Understand Stylosanthes scabra, an Orphan Legume from the Brazilian Caatinga.</title>
        <authorList>
            <person name="Ferreira-Neto J.R.C."/>
            <person name="da Silva M.D."/>
            <person name="Binneck E."/>
            <person name="de Melo N.F."/>
            <person name="da Silva R.H."/>
            <person name="de Melo A.L.T.M."/>
            <person name="Pandolfi V."/>
            <person name="Bustamante F.O."/>
            <person name="Brasileiro-Vidal A.C."/>
            <person name="Benko-Iseppon A.M."/>
        </authorList>
    </citation>
    <scope>NUCLEOTIDE SEQUENCE [LARGE SCALE GENOMIC DNA]</scope>
    <source>
        <tissue evidence="2">Leaves</tissue>
    </source>
</reference>
<evidence type="ECO:0000256" key="1">
    <source>
        <dbReference type="SAM" id="MobiDB-lite"/>
    </source>
</evidence>
<accession>A0ABU6V7T8</accession>
<gene>
    <name evidence="2" type="ORF">PIB30_021230</name>
</gene>
<feature type="compositionally biased region" description="Low complexity" evidence="1">
    <location>
        <begin position="373"/>
        <end position="384"/>
    </location>
</feature>
<evidence type="ECO:0000313" key="2">
    <source>
        <dbReference type="EMBL" id="MED6169429.1"/>
    </source>
</evidence>
<keyword evidence="3" id="KW-1185">Reference proteome</keyword>
<protein>
    <submittedName>
        <fullName evidence="2">Uncharacterized protein</fullName>
    </submittedName>
</protein>
<feature type="region of interest" description="Disordered" evidence="1">
    <location>
        <begin position="349"/>
        <end position="405"/>
    </location>
</feature>
<proteinExistence type="predicted"/>
<feature type="compositionally biased region" description="Polar residues" evidence="1">
    <location>
        <begin position="395"/>
        <end position="405"/>
    </location>
</feature>
<organism evidence="2 3">
    <name type="scientific">Stylosanthes scabra</name>
    <dbReference type="NCBI Taxonomy" id="79078"/>
    <lineage>
        <taxon>Eukaryota</taxon>
        <taxon>Viridiplantae</taxon>
        <taxon>Streptophyta</taxon>
        <taxon>Embryophyta</taxon>
        <taxon>Tracheophyta</taxon>
        <taxon>Spermatophyta</taxon>
        <taxon>Magnoliopsida</taxon>
        <taxon>eudicotyledons</taxon>
        <taxon>Gunneridae</taxon>
        <taxon>Pentapetalae</taxon>
        <taxon>rosids</taxon>
        <taxon>fabids</taxon>
        <taxon>Fabales</taxon>
        <taxon>Fabaceae</taxon>
        <taxon>Papilionoideae</taxon>
        <taxon>50 kb inversion clade</taxon>
        <taxon>dalbergioids sensu lato</taxon>
        <taxon>Dalbergieae</taxon>
        <taxon>Pterocarpus clade</taxon>
        <taxon>Stylosanthes</taxon>
    </lineage>
</organism>